<evidence type="ECO:0000313" key="1">
    <source>
        <dbReference type="EMBL" id="MDZ5472373.1"/>
    </source>
</evidence>
<dbReference type="RefSeq" id="WP_322446663.1">
    <property type="nucleotide sequence ID" value="NZ_JAXOFX010000006.1"/>
</dbReference>
<sequence length="149" mass="16449">MGLTCSCGFIIPGLQPIGPIIVVYFDNQEQRLGSITYLVNVCAEQMEQSFVNFSFDDNSGLSSDRSFSFESSQIREVICNIQEGNCVIDVLGDGLITGETEPRPFRVTLTLDPDLETLVVDFAVSEYAFSGFAQYLQEDVTTFGCDEVI</sequence>
<accession>A0ABU5IYX8</accession>
<name>A0ABU5IYX8_9BACI</name>
<proteinExistence type="predicted"/>
<comment type="caution">
    <text evidence="1">The sequence shown here is derived from an EMBL/GenBank/DDBJ whole genome shotgun (WGS) entry which is preliminary data.</text>
</comment>
<keyword evidence="2" id="KW-1185">Reference proteome</keyword>
<organism evidence="1 2">
    <name type="scientific">Robertmurraya mangrovi</name>
    <dbReference type="NCBI Taxonomy" id="3098077"/>
    <lineage>
        <taxon>Bacteria</taxon>
        <taxon>Bacillati</taxon>
        <taxon>Bacillota</taxon>
        <taxon>Bacilli</taxon>
        <taxon>Bacillales</taxon>
        <taxon>Bacillaceae</taxon>
        <taxon>Robertmurraya</taxon>
    </lineage>
</organism>
<dbReference type="Proteomes" id="UP001290455">
    <property type="component" value="Unassembled WGS sequence"/>
</dbReference>
<dbReference type="EMBL" id="JAXOFX010000006">
    <property type="protein sequence ID" value="MDZ5472373.1"/>
    <property type="molecule type" value="Genomic_DNA"/>
</dbReference>
<gene>
    <name evidence="1" type="ORF">SM124_11500</name>
</gene>
<protein>
    <submittedName>
        <fullName evidence="1">Uncharacterized protein</fullName>
    </submittedName>
</protein>
<evidence type="ECO:0000313" key="2">
    <source>
        <dbReference type="Proteomes" id="UP001290455"/>
    </source>
</evidence>
<reference evidence="1 2" key="1">
    <citation type="submission" date="2023-11" db="EMBL/GenBank/DDBJ databases">
        <title>Bacillus jintuensis, isolated from a mudflat on the Beibu Gulf coast.</title>
        <authorList>
            <person name="Li M."/>
        </authorList>
    </citation>
    <scope>NUCLEOTIDE SEQUENCE [LARGE SCALE GENOMIC DNA]</scope>
    <source>
        <strain evidence="1 2">31A1R</strain>
    </source>
</reference>